<keyword evidence="2 5" id="KW-0690">Ribosome biogenesis</keyword>
<dbReference type="GO" id="GO:0004518">
    <property type="term" value="F:nuclease activity"/>
    <property type="evidence" value="ECO:0007669"/>
    <property type="project" value="UniProtKB-KW"/>
</dbReference>
<comment type="function">
    <text evidence="5">Could be a nuclease involved in processing of the 5'-end of pre-16S rRNA.</text>
</comment>
<evidence type="ECO:0000256" key="3">
    <source>
        <dbReference type="ARBA" id="ARBA00022722"/>
    </source>
</evidence>
<dbReference type="SMART" id="SM00732">
    <property type="entry name" value="YqgFc"/>
    <property type="match status" value="1"/>
</dbReference>
<dbReference type="Pfam" id="PF03652">
    <property type="entry name" value="RuvX"/>
    <property type="match status" value="1"/>
</dbReference>
<dbReference type="PANTHER" id="PTHR33317:SF4">
    <property type="entry name" value="POLYNUCLEOTIDYL TRANSFERASE, RIBONUCLEASE H-LIKE SUPERFAMILY PROTEIN"/>
    <property type="match status" value="1"/>
</dbReference>
<feature type="domain" description="YqgF/RNase H-like" evidence="6">
    <location>
        <begin position="1"/>
        <end position="103"/>
    </location>
</feature>
<keyword evidence="8" id="KW-1185">Reference proteome</keyword>
<evidence type="ECO:0000256" key="1">
    <source>
        <dbReference type="ARBA" id="ARBA00022490"/>
    </source>
</evidence>
<protein>
    <recommendedName>
        <fullName evidence="5">Putative pre-16S rRNA nuclease</fullName>
        <ecNumber evidence="5">3.1.-.-</ecNumber>
    </recommendedName>
</protein>
<gene>
    <name evidence="7" type="ORF">TSYNT_9359</name>
</gene>
<dbReference type="NCBIfam" id="TIGR00250">
    <property type="entry name" value="RNAse_H_YqgF"/>
    <property type="match status" value="1"/>
</dbReference>
<accession>A0A0U9HH15</accession>
<dbReference type="InterPro" id="IPR006641">
    <property type="entry name" value="YqgF/RNaseH-like_dom"/>
</dbReference>
<evidence type="ECO:0000256" key="4">
    <source>
        <dbReference type="ARBA" id="ARBA00022801"/>
    </source>
</evidence>
<evidence type="ECO:0000256" key="2">
    <source>
        <dbReference type="ARBA" id="ARBA00022517"/>
    </source>
</evidence>
<dbReference type="EC" id="3.1.-.-" evidence="5"/>
<dbReference type="InterPro" id="IPR012337">
    <property type="entry name" value="RNaseH-like_sf"/>
</dbReference>
<dbReference type="OrthoDB" id="9796140at2"/>
<dbReference type="STRING" id="224999.GCA_001485475_02140"/>
<keyword evidence="1 5" id="KW-0963">Cytoplasm</keyword>
<proteinExistence type="inferred from homology"/>
<dbReference type="InterPro" id="IPR005227">
    <property type="entry name" value="YqgF"/>
</dbReference>
<keyword evidence="4 5" id="KW-0378">Hydrolase</keyword>
<evidence type="ECO:0000259" key="6">
    <source>
        <dbReference type="SMART" id="SM00732"/>
    </source>
</evidence>
<dbReference type="GO" id="GO:0016788">
    <property type="term" value="F:hydrolase activity, acting on ester bonds"/>
    <property type="evidence" value="ECO:0007669"/>
    <property type="project" value="UniProtKB-UniRule"/>
</dbReference>
<organism evidence="7">
    <name type="scientific">Tepidanaerobacter syntrophicus</name>
    <dbReference type="NCBI Taxonomy" id="224999"/>
    <lineage>
        <taxon>Bacteria</taxon>
        <taxon>Bacillati</taxon>
        <taxon>Bacillota</taxon>
        <taxon>Clostridia</taxon>
        <taxon>Thermosediminibacterales</taxon>
        <taxon>Tepidanaerobacteraceae</taxon>
        <taxon>Tepidanaerobacter</taxon>
    </lineage>
</organism>
<sequence>MRILCLDVGEKRIGVAVSDELGITAQGLGTVERKQNSKDEDIEEIRKIVEKYNVDKIILGLPKNMDGTLGQSGKMVEDYAKKLQSCLNIDLGFWDERLSTVSAERVLIDADISRKKRKSVIDKLSAVIILQSYLDYKSRVDTM</sequence>
<dbReference type="EMBL" id="DF977003">
    <property type="protein sequence ID" value="GAQ26101.1"/>
    <property type="molecule type" value="Genomic_DNA"/>
</dbReference>
<evidence type="ECO:0000256" key="5">
    <source>
        <dbReference type="HAMAP-Rule" id="MF_00651"/>
    </source>
</evidence>
<dbReference type="GO" id="GO:0005829">
    <property type="term" value="C:cytosol"/>
    <property type="evidence" value="ECO:0007669"/>
    <property type="project" value="TreeGrafter"/>
</dbReference>
<evidence type="ECO:0000313" key="7">
    <source>
        <dbReference type="EMBL" id="GAQ26101.1"/>
    </source>
</evidence>
<comment type="subcellular location">
    <subcellularLocation>
        <location evidence="5">Cytoplasm</location>
    </subcellularLocation>
</comment>
<dbReference type="HAMAP" id="MF_00651">
    <property type="entry name" value="Nuclease_YqgF"/>
    <property type="match status" value="1"/>
</dbReference>
<dbReference type="Proteomes" id="UP000062160">
    <property type="component" value="Unassembled WGS sequence"/>
</dbReference>
<dbReference type="CDD" id="cd16964">
    <property type="entry name" value="YqgF"/>
    <property type="match status" value="1"/>
</dbReference>
<dbReference type="Gene3D" id="3.30.420.140">
    <property type="entry name" value="YqgF/RNase H-like domain"/>
    <property type="match status" value="1"/>
</dbReference>
<dbReference type="AlphaFoldDB" id="A0A0U9HH15"/>
<dbReference type="InterPro" id="IPR037027">
    <property type="entry name" value="YqgF/RNaseH-like_dom_sf"/>
</dbReference>
<dbReference type="GO" id="GO:0000967">
    <property type="term" value="P:rRNA 5'-end processing"/>
    <property type="evidence" value="ECO:0007669"/>
    <property type="project" value="UniProtKB-UniRule"/>
</dbReference>
<reference evidence="7" key="1">
    <citation type="journal article" date="2016" name="Genome Announc.">
        <title>Draft Genome Sequence of the Syntrophic Lactate-Degrading Bacterium Tepidanaerobacter syntrophicus JLT.</title>
        <authorList>
            <person name="Matsuura N."/>
            <person name="Ohashi A."/>
            <person name="Tourlousse D.M."/>
            <person name="Sekiguchi Y."/>
        </authorList>
    </citation>
    <scope>NUCLEOTIDE SEQUENCE [LARGE SCALE GENOMIC DNA]</scope>
    <source>
        <strain evidence="7">JL</strain>
    </source>
</reference>
<keyword evidence="3 5" id="KW-0540">Nuclease</keyword>
<comment type="similarity">
    <text evidence="5">Belongs to the YqgF HJR family.</text>
</comment>
<evidence type="ECO:0000313" key="8">
    <source>
        <dbReference type="Proteomes" id="UP000062160"/>
    </source>
</evidence>
<dbReference type="PANTHER" id="PTHR33317">
    <property type="entry name" value="POLYNUCLEOTIDYL TRANSFERASE, RIBONUCLEASE H-LIKE SUPERFAMILY PROTEIN"/>
    <property type="match status" value="1"/>
</dbReference>
<dbReference type="RefSeq" id="WP_059033883.1">
    <property type="nucleotide sequence ID" value="NZ_BSDN01000004.1"/>
</dbReference>
<dbReference type="SUPFAM" id="SSF53098">
    <property type="entry name" value="Ribonuclease H-like"/>
    <property type="match status" value="1"/>
</dbReference>
<name>A0A0U9HH15_9FIRM</name>